<keyword evidence="1" id="KW-0175">Coiled coil</keyword>
<evidence type="ECO:0000313" key="4">
    <source>
        <dbReference type="Proteomes" id="UP001156238"/>
    </source>
</evidence>
<dbReference type="Proteomes" id="UP001156238">
    <property type="component" value="Segment"/>
</dbReference>
<evidence type="ECO:0000256" key="2">
    <source>
        <dbReference type="SAM" id="MobiDB-lite"/>
    </source>
</evidence>
<accession>A0AA46TDL4</accession>
<protein>
    <submittedName>
        <fullName evidence="3">Uncharacterized protein</fullName>
    </submittedName>
</protein>
<gene>
    <name evidence="3" type="ORF">HJKPNNFO_00007</name>
</gene>
<evidence type="ECO:0000256" key="1">
    <source>
        <dbReference type="SAM" id="Coils"/>
    </source>
</evidence>
<organism evidence="3 4">
    <name type="scientific">Methanophagales virus PBV305</name>
    <dbReference type="NCBI Taxonomy" id="3071310"/>
    <lineage>
        <taxon>Viruses</taxon>
        <taxon>Varidnaviria</taxon>
        <taxon>Abadenavirae</taxon>
        <taxon>Produgelaviricota</taxon>
        <taxon>Belvinaviricetes</taxon>
        <taxon>Coyopavirales</taxon>
        <taxon>Chaacviridae</taxon>
        <taxon>Homochaacvirus</taxon>
        <taxon>Homochaacvirus californiense</taxon>
    </lineage>
</organism>
<feature type="region of interest" description="Disordered" evidence="2">
    <location>
        <begin position="65"/>
        <end position="90"/>
    </location>
</feature>
<keyword evidence="4" id="KW-1185">Reference proteome</keyword>
<name>A0AA46TDL4_9VIRU</name>
<reference evidence="3 4" key="1">
    <citation type="submission" date="2022-09" db="EMBL/GenBank/DDBJ databases">
        <title>Evolutionary Diversification of Methanotrophic Ca. Methanophagales (ANME-1) and Their Expansive Virome.</title>
        <authorList>
            <person name="Laso-Perez R."/>
            <person name="Wu F."/>
            <person name="Cremiere A."/>
            <person name="Speth D.R."/>
            <person name="Magyar J.S."/>
            <person name="Krupovic M."/>
            <person name="Orphan V."/>
        </authorList>
    </citation>
    <scope>NUCLEOTIDE SEQUENCE [LARGE SCALE GENOMIC DNA]</scope>
    <source>
        <strain evidence="3">PBV305</strain>
    </source>
</reference>
<evidence type="ECO:0000313" key="3">
    <source>
        <dbReference type="EMBL" id="UYL65059.1"/>
    </source>
</evidence>
<dbReference type="EMBL" id="OP548100">
    <property type="protein sequence ID" value="UYL65059.1"/>
    <property type="molecule type" value="Genomic_DNA"/>
</dbReference>
<feature type="coiled-coil region" evidence="1">
    <location>
        <begin position="26"/>
        <end position="53"/>
    </location>
</feature>
<feature type="compositionally biased region" description="Basic and acidic residues" evidence="2">
    <location>
        <begin position="73"/>
        <end position="90"/>
    </location>
</feature>
<sequence length="90" mass="11020">MDIDYIITESRKMGKEKAIRYLVYHSDLQRTKRERLKKKIEEINDTLDTIYKEIHYREQQDEIVSYVPSGRMGEGKKKKEKEKQDRRNNR</sequence>
<proteinExistence type="predicted"/>